<dbReference type="InterPro" id="IPR000182">
    <property type="entry name" value="GNAT_dom"/>
</dbReference>
<dbReference type="Pfam" id="PF00583">
    <property type="entry name" value="Acetyltransf_1"/>
    <property type="match status" value="1"/>
</dbReference>
<dbReference type="Proteomes" id="UP000180246">
    <property type="component" value="Unassembled WGS sequence"/>
</dbReference>
<dbReference type="PROSITE" id="PS51186">
    <property type="entry name" value="GNAT"/>
    <property type="match status" value="1"/>
</dbReference>
<accession>A0A1S2NB87</accession>
<evidence type="ECO:0000313" key="3">
    <source>
        <dbReference type="Proteomes" id="UP000180246"/>
    </source>
</evidence>
<dbReference type="SUPFAM" id="SSF55729">
    <property type="entry name" value="Acyl-CoA N-acyltransferases (Nat)"/>
    <property type="match status" value="1"/>
</dbReference>
<reference evidence="2 3" key="1">
    <citation type="submission" date="2014-10" db="EMBL/GenBank/DDBJ databases">
        <authorList>
            <person name="Seo M.-J."/>
            <person name="Seok Y.J."/>
            <person name="Cha I.-T."/>
        </authorList>
    </citation>
    <scope>NUCLEOTIDE SEQUENCE [LARGE SCALE GENOMIC DNA]</scope>
    <source>
        <strain evidence="2 3">NEU</strain>
    </source>
</reference>
<gene>
    <name evidence="2" type="ORF">LO55_3118</name>
</gene>
<organism evidence="2 3">
    <name type="scientific">Massilia timonae</name>
    <dbReference type="NCBI Taxonomy" id="47229"/>
    <lineage>
        <taxon>Bacteria</taxon>
        <taxon>Pseudomonadati</taxon>
        <taxon>Pseudomonadota</taxon>
        <taxon>Betaproteobacteria</taxon>
        <taxon>Burkholderiales</taxon>
        <taxon>Oxalobacteraceae</taxon>
        <taxon>Telluria group</taxon>
        <taxon>Massilia</taxon>
    </lineage>
</organism>
<comment type="caution">
    <text evidence="2">The sequence shown here is derived from an EMBL/GenBank/DDBJ whole genome shotgun (WGS) entry which is preliminary data.</text>
</comment>
<protein>
    <submittedName>
        <fullName evidence="2">Acetyltransferase family protein</fullName>
    </submittedName>
</protein>
<sequence length="187" mass="20171">MQDDPPGRAGLPALAQLRDGRTALLREIRTQDEDELRDAFHRLSADSRYARFMMPVREPSPAMLAAATRPHPDHDLALVAISGEGGPDQDIIAGARYVGAQGVDSCEFAVTVADDWHGLGLARRLLEILIAQATARGLRCMEGYVLAANTPMRRLAGRLGFVDRQCDDDGTLRVVRLDLAGGVAEAG</sequence>
<dbReference type="GO" id="GO:0016747">
    <property type="term" value="F:acyltransferase activity, transferring groups other than amino-acyl groups"/>
    <property type="evidence" value="ECO:0007669"/>
    <property type="project" value="InterPro"/>
</dbReference>
<evidence type="ECO:0000259" key="1">
    <source>
        <dbReference type="PROSITE" id="PS51186"/>
    </source>
</evidence>
<evidence type="ECO:0000313" key="2">
    <source>
        <dbReference type="EMBL" id="OIJ42259.1"/>
    </source>
</evidence>
<dbReference type="RefSeq" id="WP_071362132.1">
    <property type="nucleotide sequence ID" value="NZ_JRYB01000001.1"/>
</dbReference>
<dbReference type="EMBL" id="JRYB01000001">
    <property type="protein sequence ID" value="OIJ42259.1"/>
    <property type="molecule type" value="Genomic_DNA"/>
</dbReference>
<proteinExistence type="predicted"/>
<dbReference type="AlphaFoldDB" id="A0A1S2NB87"/>
<keyword evidence="2" id="KW-0808">Transferase</keyword>
<dbReference type="Gene3D" id="3.40.630.30">
    <property type="match status" value="1"/>
</dbReference>
<dbReference type="InterPro" id="IPR016181">
    <property type="entry name" value="Acyl_CoA_acyltransferase"/>
</dbReference>
<feature type="domain" description="N-acetyltransferase" evidence="1">
    <location>
        <begin position="23"/>
        <end position="180"/>
    </location>
</feature>
<name>A0A1S2NB87_9BURK</name>